<gene>
    <name evidence="1" type="ORF">BcabD6B2_07710</name>
</gene>
<evidence type="ECO:0000313" key="1">
    <source>
        <dbReference type="EMBL" id="GIX61336.1"/>
    </source>
</evidence>
<dbReference type="RefSeq" id="XP_067713407.1">
    <property type="nucleotide sequence ID" value="XM_067857306.1"/>
</dbReference>
<dbReference type="AlphaFoldDB" id="A0AAV4LMT2"/>
<protein>
    <submittedName>
        <fullName evidence="1">Uncharacterized protein</fullName>
    </submittedName>
</protein>
<dbReference type="Proteomes" id="UP001497744">
    <property type="component" value="Unassembled WGS sequence"/>
</dbReference>
<organism evidence="1 2">
    <name type="scientific">Babesia caballi</name>
    <dbReference type="NCBI Taxonomy" id="5871"/>
    <lineage>
        <taxon>Eukaryota</taxon>
        <taxon>Sar</taxon>
        <taxon>Alveolata</taxon>
        <taxon>Apicomplexa</taxon>
        <taxon>Aconoidasida</taxon>
        <taxon>Piroplasmida</taxon>
        <taxon>Babesiidae</taxon>
        <taxon>Babesia</taxon>
    </lineage>
</organism>
<name>A0AAV4LMT2_BABCB</name>
<reference evidence="1 2" key="1">
    <citation type="submission" date="2021-06" db="EMBL/GenBank/DDBJ databases">
        <title>Genome sequence of Babesia caballi.</title>
        <authorList>
            <person name="Yamagishi J."/>
            <person name="Kidaka T."/>
            <person name="Ochi A."/>
        </authorList>
    </citation>
    <scope>NUCLEOTIDE SEQUENCE [LARGE SCALE GENOMIC DNA]</scope>
    <source>
        <strain evidence="1">USDA-D6B2</strain>
    </source>
</reference>
<dbReference type="GeneID" id="94192819"/>
<keyword evidence="2" id="KW-1185">Reference proteome</keyword>
<comment type="caution">
    <text evidence="1">The sequence shown here is derived from an EMBL/GenBank/DDBJ whole genome shotgun (WGS) entry which is preliminary data.</text>
</comment>
<evidence type="ECO:0000313" key="2">
    <source>
        <dbReference type="Proteomes" id="UP001497744"/>
    </source>
</evidence>
<accession>A0AAV4LMT2</accession>
<sequence length="279" mass="30171">MEPHGVINALANNLGREFLGYASQGGGFDFSGFGIIKKGNEYTSKYKDATWNGSESDTDMARIFLGATAITFWGLSFLDWKCSVNHGWSGEKLTGDSYSGLGTFMATMGYQSNYLDSNKNGTAVASLLEENGKGFDDLAKADTYATYENFVKELERKYDSQNNALNSPLTACYKFAKEYFKYKFKNAGDVEGNLTAIKDALKKLKISCENSASDLKDAIETFIQTCLTKPKKSNDPSTSHAGPIAGTLTTLGLGGGAAAAYMFNFGGAKTRINGLLRIS</sequence>
<dbReference type="EMBL" id="BPLF01000001">
    <property type="protein sequence ID" value="GIX61336.1"/>
    <property type="molecule type" value="Genomic_DNA"/>
</dbReference>
<proteinExistence type="predicted"/>